<feature type="domain" description="RRM" evidence="2">
    <location>
        <begin position="14"/>
        <end position="93"/>
    </location>
</feature>
<keyword evidence="1" id="KW-0694">RNA-binding</keyword>
<dbReference type="InterPro" id="IPR000504">
    <property type="entry name" value="RRM_dom"/>
</dbReference>
<reference evidence="3" key="1">
    <citation type="submission" date="2023-08" db="EMBL/GenBank/DDBJ databases">
        <authorList>
            <person name="Chen Y."/>
            <person name="Shah S."/>
            <person name="Dougan E. K."/>
            <person name="Thang M."/>
            <person name="Chan C."/>
        </authorList>
    </citation>
    <scope>NUCLEOTIDE SEQUENCE</scope>
</reference>
<dbReference type="Pfam" id="PF00076">
    <property type="entry name" value="RRM_1"/>
    <property type="match status" value="1"/>
</dbReference>
<evidence type="ECO:0000313" key="3">
    <source>
        <dbReference type="EMBL" id="CAJ1373217.1"/>
    </source>
</evidence>
<evidence type="ECO:0000259" key="2">
    <source>
        <dbReference type="PROSITE" id="PS50102"/>
    </source>
</evidence>
<name>A0AA36MN48_9DINO</name>
<comment type="caution">
    <text evidence="3">The sequence shown here is derived from an EMBL/GenBank/DDBJ whole genome shotgun (WGS) entry which is preliminary data.</text>
</comment>
<gene>
    <name evidence="3" type="ORF">EVOR1521_LOCUS3101</name>
</gene>
<dbReference type="GO" id="GO:0003723">
    <property type="term" value="F:RNA binding"/>
    <property type="evidence" value="ECO:0007669"/>
    <property type="project" value="UniProtKB-UniRule"/>
</dbReference>
<dbReference type="InterPro" id="IPR050907">
    <property type="entry name" value="SRSF"/>
</dbReference>
<dbReference type="SMART" id="SM00360">
    <property type="entry name" value="RRM"/>
    <property type="match status" value="1"/>
</dbReference>
<dbReference type="Proteomes" id="UP001178507">
    <property type="component" value="Unassembled WGS sequence"/>
</dbReference>
<keyword evidence="4" id="KW-1185">Reference proteome</keyword>
<dbReference type="PROSITE" id="PS50102">
    <property type="entry name" value="RRM"/>
    <property type="match status" value="1"/>
</dbReference>
<evidence type="ECO:0000313" key="4">
    <source>
        <dbReference type="Proteomes" id="UP001178507"/>
    </source>
</evidence>
<dbReference type="SUPFAM" id="SSF54928">
    <property type="entry name" value="RNA-binding domain, RBD"/>
    <property type="match status" value="1"/>
</dbReference>
<accession>A0AA36MN48</accession>
<dbReference type="InterPro" id="IPR012677">
    <property type="entry name" value="Nucleotide-bd_a/b_plait_sf"/>
</dbReference>
<dbReference type="AlphaFoldDB" id="A0AA36MN48"/>
<dbReference type="InterPro" id="IPR035979">
    <property type="entry name" value="RBD_domain_sf"/>
</dbReference>
<dbReference type="EMBL" id="CAUJNA010000180">
    <property type="protein sequence ID" value="CAJ1373217.1"/>
    <property type="molecule type" value="Genomic_DNA"/>
</dbReference>
<dbReference type="PANTHER" id="PTHR23147">
    <property type="entry name" value="SERINE/ARGININE RICH SPLICING FACTOR"/>
    <property type="match status" value="1"/>
</dbReference>
<sequence>MPRELPDLRRMFSLKVDVSGKPPTKWNSEDLKEEFSKFGEVGDVFIPRSKVSDRPCGYAFVRFLDERDGMEAVKKMNRAKYDGCIISVSKAQESSPHSSGVTNLSMG</sequence>
<protein>
    <recommendedName>
        <fullName evidence="2">RRM domain-containing protein</fullName>
    </recommendedName>
</protein>
<proteinExistence type="predicted"/>
<evidence type="ECO:0000256" key="1">
    <source>
        <dbReference type="PROSITE-ProRule" id="PRU00176"/>
    </source>
</evidence>
<dbReference type="Gene3D" id="3.30.70.330">
    <property type="match status" value="1"/>
</dbReference>
<organism evidence="3 4">
    <name type="scientific">Effrenium voratum</name>
    <dbReference type="NCBI Taxonomy" id="2562239"/>
    <lineage>
        <taxon>Eukaryota</taxon>
        <taxon>Sar</taxon>
        <taxon>Alveolata</taxon>
        <taxon>Dinophyceae</taxon>
        <taxon>Suessiales</taxon>
        <taxon>Symbiodiniaceae</taxon>
        <taxon>Effrenium</taxon>
    </lineage>
</organism>